<keyword evidence="3" id="KW-1185">Reference proteome</keyword>
<organism evidence="2 3">
    <name type="scientific">Streptomyces litmocidini</name>
    <dbReference type="NCBI Taxonomy" id="67318"/>
    <lineage>
        <taxon>Bacteria</taxon>
        <taxon>Bacillati</taxon>
        <taxon>Actinomycetota</taxon>
        <taxon>Actinomycetes</taxon>
        <taxon>Kitasatosporales</taxon>
        <taxon>Streptomycetaceae</taxon>
        <taxon>Streptomyces</taxon>
    </lineage>
</organism>
<proteinExistence type="predicted"/>
<evidence type="ECO:0000313" key="3">
    <source>
        <dbReference type="Proteomes" id="UP001611339"/>
    </source>
</evidence>
<name>A0ABW7UGC7_9ACTN</name>
<protein>
    <recommendedName>
        <fullName evidence="4">YkuD domain-containing protein</fullName>
    </recommendedName>
</protein>
<gene>
    <name evidence="2" type="ORF">ACH407_28850</name>
</gene>
<evidence type="ECO:0000313" key="2">
    <source>
        <dbReference type="EMBL" id="MFI1717559.1"/>
    </source>
</evidence>
<accession>A0ABW7UGC7</accession>
<dbReference type="Proteomes" id="UP001611339">
    <property type="component" value="Unassembled WGS sequence"/>
</dbReference>
<reference evidence="2 3" key="1">
    <citation type="submission" date="2024-10" db="EMBL/GenBank/DDBJ databases">
        <title>The Natural Products Discovery Center: Release of the First 8490 Sequenced Strains for Exploring Actinobacteria Biosynthetic Diversity.</title>
        <authorList>
            <person name="Kalkreuter E."/>
            <person name="Kautsar S.A."/>
            <person name="Yang D."/>
            <person name="Bader C.D."/>
            <person name="Teijaro C.N."/>
            <person name="Fluegel L."/>
            <person name="Davis C.M."/>
            <person name="Simpson J.R."/>
            <person name="Lauterbach L."/>
            <person name="Steele A.D."/>
            <person name="Gui C."/>
            <person name="Meng S."/>
            <person name="Li G."/>
            <person name="Viehrig K."/>
            <person name="Ye F."/>
            <person name="Su P."/>
            <person name="Kiefer A.F."/>
            <person name="Nichols A."/>
            <person name="Cepeda A.J."/>
            <person name="Yan W."/>
            <person name="Fan B."/>
            <person name="Jiang Y."/>
            <person name="Adhikari A."/>
            <person name="Zheng C.-J."/>
            <person name="Schuster L."/>
            <person name="Cowan T.M."/>
            <person name="Smanski M.J."/>
            <person name="Chevrette M.G."/>
            <person name="De Carvalho L.P.S."/>
            <person name="Shen B."/>
        </authorList>
    </citation>
    <scope>NUCLEOTIDE SEQUENCE [LARGE SCALE GENOMIC DNA]</scope>
    <source>
        <strain evidence="2 3">NPDC020602</strain>
    </source>
</reference>
<comment type="caution">
    <text evidence="2">The sequence shown here is derived from an EMBL/GenBank/DDBJ whole genome shotgun (WGS) entry which is preliminary data.</text>
</comment>
<feature type="compositionally biased region" description="Basic and acidic residues" evidence="1">
    <location>
        <begin position="72"/>
        <end position="81"/>
    </location>
</feature>
<sequence>MRLRGGLAAQRRLPGPGPLHQPRRQRRRRLRHPAPDKPCRPEAGTKQKSVLRTDLFIHSETTRYGTQGKGTPVRDDADRRENANDYKSLGCIKLTPTDIKDLFKRLDQARWPKNLILYVIN</sequence>
<dbReference type="EMBL" id="JBIRUI010000015">
    <property type="protein sequence ID" value="MFI1717559.1"/>
    <property type="molecule type" value="Genomic_DNA"/>
</dbReference>
<feature type="region of interest" description="Disordered" evidence="1">
    <location>
        <begin position="1"/>
        <end position="81"/>
    </location>
</feature>
<feature type="compositionally biased region" description="Low complexity" evidence="1">
    <location>
        <begin position="1"/>
        <end position="20"/>
    </location>
</feature>
<evidence type="ECO:0008006" key="4">
    <source>
        <dbReference type="Google" id="ProtNLM"/>
    </source>
</evidence>
<feature type="compositionally biased region" description="Basic and acidic residues" evidence="1">
    <location>
        <begin position="33"/>
        <end position="45"/>
    </location>
</feature>
<feature type="compositionally biased region" description="Basic residues" evidence="1">
    <location>
        <begin position="21"/>
        <end position="32"/>
    </location>
</feature>
<evidence type="ECO:0000256" key="1">
    <source>
        <dbReference type="SAM" id="MobiDB-lite"/>
    </source>
</evidence>
<dbReference type="RefSeq" id="WP_398711938.1">
    <property type="nucleotide sequence ID" value="NZ_JBIRUI010000015.1"/>
</dbReference>